<dbReference type="EMBL" id="JAMOIL010000054">
    <property type="protein sequence ID" value="MCM0622848.1"/>
    <property type="molecule type" value="Genomic_DNA"/>
</dbReference>
<evidence type="ECO:0000313" key="2">
    <source>
        <dbReference type="EMBL" id="MCM0622848.1"/>
    </source>
</evidence>
<protein>
    <submittedName>
        <fullName evidence="2">Uncharacterized protein</fullName>
    </submittedName>
</protein>
<keyword evidence="3" id="KW-1185">Reference proteome</keyword>
<organism evidence="2 3">
    <name type="scientific">Nocardioides bruguierae</name>
    <dbReference type="NCBI Taxonomy" id="2945102"/>
    <lineage>
        <taxon>Bacteria</taxon>
        <taxon>Bacillati</taxon>
        <taxon>Actinomycetota</taxon>
        <taxon>Actinomycetes</taxon>
        <taxon>Propionibacteriales</taxon>
        <taxon>Nocardioidaceae</taxon>
        <taxon>Nocardioides</taxon>
    </lineage>
</organism>
<dbReference type="Proteomes" id="UP001139485">
    <property type="component" value="Unassembled WGS sequence"/>
</dbReference>
<sequence>MPMPLRPQADPAPDDAVTAAAARMRAYLGIRTLPKPDTEASASNTEKTDQWTRGPRLSS</sequence>
<proteinExistence type="predicted"/>
<dbReference type="RefSeq" id="WP_250829004.1">
    <property type="nucleotide sequence ID" value="NZ_JAMOIL010000054.1"/>
</dbReference>
<evidence type="ECO:0000256" key="1">
    <source>
        <dbReference type="SAM" id="MobiDB-lite"/>
    </source>
</evidence>
<dbReference type="AlphaFoldDB" id="A0A9X2DBM2"/>
<feature type="region of interest" description="Disordered" evidence="1">
    <location>
        <begin position="32"/>
        <end position="59"/>
    </location>
</feature>
<name>A0A9X2DBM2_9ACTN</name>
<comment type="caution">
    <text evidence="2">The sequence shown here is derived from an EMBL/GenBank/DDBJ whole genome shotgun (WGS) entry which is preliminary data.</text>
</comment>
<gene>
    <name evidence="2" type="ORF">M8330_21395</name>
</gene>
<accession>A0A9X2DBM2</accession>
<evidence type="ECO:0000313" key="3">
    <source>
        <dbReference type="Proteomes" id="UP001139485"/>
    </source>
</evidence>
<reference evidence="2" key="1">
    <citation type="submission" date="2022-05" db="EMBL/GenBank/DDBJ databases">
        <authorList>
            <person name="Tuo L."/>
        </authorList>
    </citation>
    <scope>NUCLEOTIDE SEQUENCE</scope>
    <source>
        <strain evidence="2">BSK12Z-4</strain>
    </source>
</reference>